<name>A0A9R1VSR6_LACSA</name>
<keyword evidence="2" id="KW-1185">Reference proteome</keyword>
<organism evidence="1 2">
    <name type="scientific">Lactuca sativa</name>
    <name type="common">Garden lettuce</name>
    <dbReference type="NCBI Taxonomy" id="4236"/>
    <lineage>
        <taxon>Eukaryota</taxon>
        <taxon>Viridiplantae</taxon>
        <taxon>Streptophyta</taxon>
        <taxon>Embryophyta</taxon>
        <taxon>Tracheophyta</taxon>
        <taxon>Spermatophyta</taxon>
        <taxon>Magnoliopsida</taxon>
        <taxon>eudicotyledons</taxon>
        <taxon>Gunneridae</taxon>
        <taxon>Pentapetalae</taxon>
        <taxon>asterids</taxon>
        <taxon>campanulids</taxon>
        <taxon>Asterales</taxon>
        <taxon>Asteraceae</taxon>
        <taxon>Cichorioideae</taxon>
        <taxon>Cichorieae</taxon>
        <taxon>Lactucinae</taxon>
        <taxon>Lactuca</taxon>
    </lineage>
</organism>
<evidence type="ECO:0000313" key="2">
    <source>
        <dbReference type="Proteomes" id="UP000235145"/>
    </source>
</evidence>
<dbReference type="Proteomes" id="UP000235145">
    <property type="component" value="Unassembled WGS sequence"/>
</dbReference>
<protein>
    <recommendedName>
        <fullName evidence="3">Transposase MuDR plant domain-containing protein</fullName>
    </recommendedName>
</protein>
<accession>A0A9R1VSR6</accession>
<comment type="caution">
    <text evidence="1">The sequence shown here is derived from an EMBL/GenBank/DDBJ whole genome shotgun (WGS) entry which is preliminary data.</text>
</comment>
<evidence type="ECO:0000313" key="1">
    <source>
        <dbReference type="EMBL" id="KAJ0213022.1"/>
    </source>
</evidence>
<dbReference type="AlphaFoldDB" id="A0A9R1VSR6"/>
<evidence type="ECO:0008006" key="3">
    <source>
        <dbReference type="Google" id="ProtNLM"/>
    </source>
</evidence>
<gene>
    <name evidence="1" type="ORF">LSAT_V11C400186050</name>
</gene>
<proteinExistence type="predicted"/>
<reference evidence="1 2" key="1">
    <citation type="journal article" date="2017" name="Nat. Commun.">
        <title>Genome assembly with in vitro proximity ligation data and whole-genome triplication in lettuce.</title>
        <authorList>
            <person name="Reyes-Chin-Wo S."/>
            <person name="Wang Z."/>
            <person name="Yang X."/>
            <person name="Kozik A."/>
            <person name="Arikit S."/>
            <person name="Song C."/>
            <person name="Xia L."/>
            <person name="Froenicke L."/>
            <person name="Lavelle D.O."/>
            <person name="Truco M.J."/>
            <person name="Xia R."/>
            <person name="Zhu S."/>
            <person name="Xu C."/>
            <person name="Xu H."/>
            <person name="Xu X."/>
            <person name="Cox K."/>
            <person name="Korf I."/>
            <person name="Meyers B.C."/>
            <person name="Michelmore R.W."/>
        </authorList>
    </citation>
    <scope>NUCLEOTIDE SEQUENCE [LARGE SCALE GENOMIC DNA]</scope>
    <source>
        <strain evidence="2">cv. Salinas</strain>
        <tissue evidence="1">Seedlings</tissue>
    </source>
</reference>
<dbReference type="EMBL" id="NBSK02000004">
    <property type="protein sequence ID" value="KAJ0213022.1"/>
    <property type="molecule type" value="Genomic_DNA"/>
</dbReference>
<sequence>MTHRQFEVIESRPTIWTLRGKLYLQSGCKWKLHASKRKRSGYFEITMYTSPHTCLHYKLSQDHLNLDASLIAMETRHLIKEQPSISIPVLRA</sequence>